<dbReference type="Gene3D" id="3.20.20.80">
    <property type="entry name" value="Glycosidases"/>
    <property type="match status" value="1"/>
</dbReference>
<keyword evidence="7" id="KW-0325">Glycoprotein</keyword>
<keyword evidence="13" id="KW-1185">Reference proteome</keyword>
<name>A0AAV9B7W6_ACOGR</name>
<dbReference type="FunFam" id="3.20.20.80:FF:000023">
    <property type="entry name" value="heparanase-like protein 3"/>
    <property type="match status" value="1"/>
</dbReference>
<reference evidence="12" key="1">
    <citation type="journal article" date="2023" name="Nat. Commun.">
        <title>Diploid and tetraploid genomes of Acorus and the evolution of monocots.</title>
        <authorList>
            <person name="Ma L."/>
            <person name="Liu K.W."/>
            <person name="Li Z."/>
            <person name="Hsiao Y.Y."/>
            <person name="Qi Y."/>
            <person name="Fu T."/>
            <person name="Tang G.D."/>
            <person name="Zhang D."/>
            <person name="Sun W.H."/>
            <person name="Liu D.K."/>
            <person name="Li Y."/>
            <person name="Chen G.Z."/>
            <person name="Liu X.D."/>
            <person name="Liao X.Y."/>
            <person name="Jiang Y.T."/>
            <person name="Yu X."/>
            <person name="Hao Y."/>
            <person name="Huang J."/>
            <person name="Zhao X.W."/>
            <person name="Ke S."/>
            <person name="Chen Y.Y."/>
            <person name="Wu W.L."/>
            <person name="Hsu J.L."/>
            <person name="Lin Y.F."/>
            <person name="Huang M.D."/>
            <person name="Li C.Y."/>
            <person name="Huang L."/>
            <person name="Wang Z.W."/>
            <person name="Zhao X."/>
            <person name="Zhong W.Y."/>
            <person name="Peng D.H."/>
            <person name="Ahmad S."/>
            <person name="Lan S."/>
            <person name="Zhang J.S."/>
            <person name="Tsai W.C."/>
            <person name="Van de Peer Y."/>
            <person name="Liu Z.J."/>
        </authorList>
    </citation>
    <scope>NUCLEOTIDE SEQUENCE</scope>
    <source>
        <strain evidence="12">SCP</strain>
    </source>
</reference>
<dbReference type="InterPro" id="IPR005199">
    <property type="entry name" value="Glyco_hydro_79"/>
</dbReference>
<dbReference type="GO" id="GO:0004566">
    <property type="term" value="F:beta-glucuronidase activity"/>
    <property type="evidence" value="ECO:0007669"/>
    <property type="project" value="TreeGrafter"/>
</dbReference>
<comment type="similarity">
    <text evidence="2">Belongs to the glycosyl hydrolase 79 family.</text>
</comment>
<feature type="chain" id="PRO_5043619944" evidence="11">
    <location>
        <begin position="20"/>
        <end position="538"/>
    </location>
</feature>
<keyword evidence="6" id="KW-0472">Membrane</keyword>
<sequence>MSFKFAVLLFSCSLLGVLAQDPPDATIIIRGVSTMAETDDNFVCATIDWWPPQKCNYNHCPWGESSVLTLDVHHPFLAKAIQAFNPLRIRMGGSLQDQVVYGVGSSYPCLPFAQMAAGLFGFSKGCLSMDRWDELNLLFQSTGAIVTFGLNALRGRHKIGKGIWGGPWNATNARNFIEYTILKGYQVDSWEFGNELSGDGIGAKVGSEQYGKDLIHLKTLLDDLYKDSHSRPLLLAPGGFYNQQWYAKLLQFSGPNVVSALTHHIYNLGPGSDPHLTRKIVDPHYLSQVADTFREVQLTIQRYGPWASAWVGESGGAYNSGGHLVSDTFVNSFWYLDQLGMASKYNTKVYCRQSLVGGNYGLLDRSTFIPNPDYYSALLWHRLMGKGVLSIDLSGSPYLRAYAHCSKRKPGVSLLLINLSNSTAFSITVHNDLNINEHTRRTISKDDSFIHGLKKSVIWVGTKSSDGMVKREEYHLTPKDGDLHSRTMLLNGSPIELTEDGDIPPMDPLLVPVDSPISIAALSIAFVVLPDFEAHACL</sequence>
<keyword evidence="5" id="KW-0378">Hydrolase</keyword>
<evidence type="ECO:0000313" key="13">
    <source>
        <dbReference type="Proteomes" id="UP001179952"/>
    </source>
</evidence>
<keyword evidence="3" id="KW-0964">Secreted</keyword>
<feature type="signal peptide" evidence="11">
    <location>
        <begin position="1"/>
        <end position="19"/>
    </location>
</feature>
<evidence type="ECO:0000256" key="10">
    <source>
        <dbReference type="ARBA" id="ARBA00055929"/>
    </source>
</evidence>
<dbReference type="GO" id="GO:0009505">
    <property type="term" value="C:plant-type cell wall"/>
    <property type="evidence" value="ECO:0007669"/>
    <property type="project" value="TreeGrafter"/>
</dbReference>
<dbReference type="SUPFAM" id="SSF51445">
    <property type="entry name" value="(Trans)glycosidases"/>
    <property type="match status" value="1"/>
</dbReference>
<comment type="caution">
    <text evidence="12">The sequence shown here is derived from an EMBL/GenBank/DDBJ whole genome shotgun (WGS) entry which is preliminary data.</text>
</comment>
<dbReference type="InterPro" id="IPR017853">
    <property type="entry name" value="GH"/>
</dbReference>
<evidence type="ECO:0000256" key="4">
    <source>
        <dbReference type="ARBA" id="ARBA00022729"/>
    </source>
</evidence>
<keyword evidence="4 11" id="KW-0732">Signal</keyword>
<comment type="function">
    <text evidence="10">Endoglycosidase which is a cell surface and extracellular matrix-degrading enzyme. Cleaves heparan sulfate proteoglycans (HSPGs) into heparan sulfate side chains and core proteoglycans.</text>
</comment>
<proteinExistence type="inferred from homology"/>
<evidence type="ECO:0000256" key="2">
    <source>
        <dbReference type="ARBA" id="ARBA00009800"/>
    </source>
</evidence>
<evidence type="ECO:0000256" key="11">
    <source>
        <dbReference type="SAM" id="SignalP"/>
    </source>
</evidence>
<evidence type="ECO:0000313" key="12">
    <source>
        <dbReference type="EMBL" id="KAK1272476.1"/>
    </source>
</evidence>
<dbReference type="EMBL" id="JAUJYN010000004">
    <property type="protein sequence ID" value="KAK1272476.1"/>
    <property type="molecule type" value="Genomic_DNA"/>
</dbReference>
<comment type="subcellular location">
    <subcellularLocation>
        <location evidence="9">Lysosome membrane</location>
        <topology evidence="9">Peripheral membrane protein</topology>
    </subcellularLocation>
    <subcellularLocation>
        <location evidence="1">Secreted</location>
    </subcellularLocation>
</comment>
<dbReference type="Pfam" id="PF03662">
    <property type="entry name" value="Glyco_hydro_79n"/>
    <property type="match status" value="1"/>
</dbReference>
<dbReference type="PANTHER" id="PTHR14363:SF21">
    <property type="entry name" value="HEPARANASE-LIKE PROTEIN 1"/>
    <property type="match status" value="1"/>
</dbReference>
<reference evidence="12" key="2">
    <citation type="submission" date="2023-06" db="EMBL/GenBank/DDBJ databases">
        <authorList>
            <person name="Ma L."/>
            <person name="Liu K.-W."/>
            <person name="Li Z."/>
            <person name="Hsiao Y.-Y."/>
            <person name="Qi Y."/>
            <person name="Fu T."/>
            <person name="Tang G."/>
            <person name="Zhang D."/>
            <person name="Sun W.-H."/>
            <person name="Liu D.-K."/>
            <person name="Li Y."/>
            <person name="Chen G.-Z."/>
            <person name="Liu X.-D."/>
            <person name="Liao X.-Y."/>
            <person name="Jiang Y.-T."/>
            <person name="Yu X."/>
            <person name="Hao Y."/>
            <person name="Huang J."/>
            <person name="Zhao X.-W."/>
            <person name="Ke S."/>
            <person name="Chen Y.-Y."/>
            <person name="Wu W.-L."/>
            <person name="Hsu J.-L."/>
            <person name="Lin Y.-F."/>
            <person name="Huang M.-D."/>
            <person name="Li C.-Y."/>
            <person name="Huang L."/>
            <person name="Wang Z.-W."/>
            <person name="Zhao X."/>
            <person name="Zhong W.-Y."/>
            <person name="Peng D.-H."/>
            <person name="Ahmad S."/>
            <person name="Lan S."/>
            <person name="Zhang J.-S."/>
            <person name="Tsai W.-C."/>
            <person name="Van De Peer Y."/>
            <person name="Liu Z.-J."/>
        </authorList>
    </citation>
    <scope>NUCLEOTIDE SEQUENCE</scope>
    <source>
        <strain evidence="12">SCP</strain>
        <tissue evidence="12">Leaves</tissue>
    </source>
</reference>
<evidence type="ECO:0000256" key="5">
    <source>
        <dbReference type="ARBA" id="ARBA00022801"/>
    </source>
</evidence>
<accession>A0AAV9B7W6</accession>
<evidence type="ECO:0000256" key="9">
    <source>
        <dbReference type="ARBA" id="ARBA00023765"/>
    </source>
</evidence>
<dbReference type="GO" id="GO:0005765">
    <property type="term" value="C:lysosomal membrane"/>
    <property type="evidence" value="ECO:0007669"/>
    <property type="project" value="UniProtKB-SubCell"/>
</dbReference>
<evidence type="ECO:0000256" key="3">
    <source>
        <dbReference type="ARBA" id="ARBA00022525"/>
    </source>
</evidence>
<evidence type="ECO:0000256" key="1">
    <source>
        <dbReference type="ARBA" id="ARBA00004613"/>
    </source>
</evidence>
<gene>
    <name evidence="12" type="ORF">QJS04_geneDACA007953</name>
</gene>
<evidence type="ECO:0000256" key="7">
    <source>
        <dbReference type="ARBA" id="ARBA00023180"/>
    </source>
</evidence>
<dbReference type="AlphaFoldDB" id="A0AAV9B7W6"/>
<keyword evidence="8" id="KW-0458">Lysosome</keyword>
<evidence type="ECO:0000256" key="6">
    <source>
        <dbReference type="ARBA" id="ARBA00023136"/>
    </source>
</evidence>
<protein>
    <submittedName>
        <fullName evidence="12">Heparanase-like protein 1</fullName>
    </submittedName>
</protein>
<evidence type="ECO:0000256" key="8">
    <source>
        <dbReference type="ARBA" id="ARBA00023228"/>
    </source>
</evidence>
<dbReference type="PANTHER" id="PTHR14363">
    <property type="entry name" value="HEPARANASE-RELATED"/>
    <property type="match status" value="1"/>
</dbReference>
<dbReference type="GO" id="GO:0005576">
    <property type="term" value="C:extracellular region"/>
    <property type="evidence" value="ECO:0007669"/>
    <property type="project" value="UniProtKB-SubCell"/>
</dbReference>
<organism evidence="12 13">
    <name type="scientific">Acorus gramineus</name>
    <name type="common">Dwarf sweet flag</name>
    <dbReference type="NCBI Taxonomy" id="55184"/>
    <lineage>
        <taxon>Eukaryota</taxon>
        <taxon>Viridiplantae</taxon>
        <taxon>Streptophyta</taxon>
        <taxon>Embryophyta</taxon>
        <taxon>Tracheophyta</taxon>
        <taxon>Spermatophyta</taxon>
        <taxon>Magnoliopsida</taxon>
        <taxon>Liliopsida</taxon>
        <taxon>Acoraceae</taxon>
        <taxon>Acorus</taxon>
    </lineage>
</organism>
<dbReference type="Proteomes" id="UP001179952">
    <property type="component" value="Unassembled WGS sequence"/>
</dbReference>